<evidence type="ECO:0000256" key="1">
    <source>
        <dbReference type="SAM" id="MobiDB-lite"/>
    </source>
</evidence>
<dbReference type="GO" id="GO:0003676">
    <property type="term" value="F:nucleic acid binding"/>
    <property type="evidence" value="ECO:0007669"/>
    <property type="project" value="InterPro"/>
</dbReference>
<organism evidence="3 4">
    <name type="scientific">Steinernema carpocapsae</name>
    <name type="common">Entomopathogenic nematode</name>
    <dbReference type="NCBI Taxonomy" id="34508"/>
    <lineage>
        <taxon>Eukaryota</taxon>
        <taxon>Metazoa</taxon>
        <taxon>Ecdysozoa</taxon>
        <taxon>Nematoda</taxon>
        <taxon>Chromadorea</taxon>
        <taxon>Rhabditida</taxon>
        <taxon>Tylenchina</taxon>
        <taxon>Panagrolaimomorpha</taxon>
        <taxon>Strongyloidoidea</taxon>
        <taxon>Steinernematidae</taxon>
        <taxon>Steinernema</taxon>
    </lineage>
</organism>
<dbReference type="SUPFAM" id="SSF53098">
    <property type="entry name" value="Ribonuclease H-like"/>
    <property type="match status" value="1"/>
</dbReference>
<dbReference type="STRING" id="34508.A0A4U5MKB7"/>
<dbReference type="PANTHER" id="PTHR47765:SF2">
    <property type="entry name" value="EXONUCLEASE MUT-7 HOMOLOG"/>
    <property type="match status" value="1"/>
</dbReference>
<dbReference type="GO" id="GO:0008408">
    <property type="term" value="F:3'-5' exonuclease activity"/>
    <property type="evidence" value="ECO:0007669"/>
    <property type="project" value="InterPro"/>
</dbReference>
<reference evidence="3 4" key="2">
    <citation type="journal article" date="2019" name="G3 (Bethesda)">
        <title>Hybrid Assembly of the Genome of the Entomopathogenic Nematode Steinernema carpocapsae Identifies the X-Chromosome.</title>
        <authorList>
            <person name="Serra L."/>
            <person name="Macchietto M."/>
            <person name="Macias-Munoz A."/>
            <person name="McGill C.J."/>
            <person name="Rodriguez I.M."/>
            <person name="Rodriguez B."/>
            <person name="Murad R."/>
            <person name="Mortazavi A."/>
        </authorList>
    </citation>
    <scope>NUCLEOTIDE SEQUENCE [LARGE SCALE GENOMIC DNA]</scope>
    <source>
        <strain evidence="3 4">ALL</strain>
    </source>
</reference>
<dbReference type="AlphaFoldDB" id="A0A4U5MKB7"/>
<dbReference type="Proteomes" id="UP000298663">
    <property type="component" value="Unassembled WGS sequence"/>
</dbReference>
<sequence length="621" mass="71471">MADAIQVIIKKFQKNAKDKTVEEDLKAMFKNAPDSARILLNFVTEAEKLKNKFLLKNSMAIYEACRKANELQNENMGLDLQMHVYYMLNEVEEIKKPEDKPTSSQAGGQNSGQNGKNGFNNKRKRNDRKPVFVLPPIRKLLGYFGAYAGAFKLNELPLEQNMKNFLSERDYVSAGALLQGGSVTLRNHFSDMFSELIVPIFITSKLSSEPEKFHHLISKLLKISKNEKRLFDFLDECLVKSKAEKEALVAQYGFSENAFVAFDDLKKCMTSLIKKSSFRKHEFLNLSRETMLDELFYRFVLYKYKKEMSQRDFEDHGRVAMQQGEWLQKAFIKKLIQHREVGEASKWARCNDFYKRVDKNEAPFGQLDLDPNNYYSFLPAPAAHPDPYHLDGFKVHFRPTSTAQEIDSITEILKNLPPNALLTLDCEFQSAYVSKCENKVSLLQFATHDKAYVVDCHSMDKQDPKIHIAWKRFLEAFFTSEETRIFGLGLWTDISFINNSFPELSTIKKTKIVDSDTFIKNLGQELKGKTMTALTKEVIKGGVGLKTLSRILFPLEPEMDKSLQMSAFDQRPLRKEQLDYAARDAIVLQRALTKLRVLLQDEHGEEGAAKFDEWLEKSEHT</sequence>
<feature type="compositionally biased region" description="Low complexity" evidence="1">
    <location>
        <begin position="103"/>
        <end position="120"/>
    </location>
</feature>
<proteinExistence type="predicted"/>
<dbReference type="OrthoDB" id="18193at2759"/>
<evidence type="ECO:0000259" key="2">
    <source>
        <dbReference type="Pfam" id="PF01612"/>
    </source>
</evidence>
<dbReference type="InterPro" id="IPR052408">
    <property type="entry name" value="Exonuclease_MUT-7-like"/>
</dbReference>
<dbReference type="EMBL" id="AZBU02000007">
    <property type="protein sequence ID" value="TKR69879.1"/>
    <property type="molecule type" value="Genomic_DNA"/>
</dbReference>
<accession>A0A4U5MKB7</accession>
<protein>
    <recommendedName>
        <fullName evidence="2">3'-5' exonuclease domain-containing protein</fullName>
    </recommendedName>
</protein>
<gene>
    <name evidence="3" type="ORF">L596_021972</name>
</gene>
<keyword evidence="4" id="KW-1185">Reference proteome</keyword>
<reference evidence="3 4" key="1">
    <citation type="journal article" date="2015" name="Genome Biol.">
        <title>Comparative genomics of Steinernema reveals deeply conserved gene regulatory networks.</title>
        <authorList>
            <person name="Dillman A.R."/>
            <person name="Macchietto M."/>
            <person name="Porter C.F."/>
            <person name="Rogers A."/>
            <person name="Williams B."/>
            <person name="Antoshechkin I."/>
            <person name="Lee M.M."/>
            <person name="Goodwin Z."/>
            <person name="Lu X."/>
            <person name="Lewis E.E."/>
            <person name="Goodrich-Blair H."/>
            <person name="Stock S.P."/>
            <person name="Adams B.J."/>
            <person name="Sternberg P.W."/>
            <person name="Mortazavi A."/>
        </authorList>
    </citation>
    <scope>NUCLEOTIDE SEQUENCE [LARGE SCALE GENOMIC DNA]</scope>
    <source>
        <strain evidence="3 4">ALL</strain>
    </source>
</reference>
<dbReference type="InterPro" id="IPR012337">
    <property type="entry name" value="RNaseH-like_sf"/>
</dbReference>
<name>A0A4U5MKB7_STECR</name>
<dbReference type="Gene3D" id="3.30.420.10">
    <property type="entry name" value="Ribonuclease H-like superfamily/Ribonuclease H"/>
    <property type="match status" value="1"/>
</dbReference>
<feature type="domain" description="3'-5' exonuclease" evidence="2">
    <location>
        <begin position="400"/>
        <end position="599"/>
    </location>
</feature>
<dbReference type="GO" id="GO:0006139">
    <property type="term" value="P:nucleobase-containing compound metabolic process"/>
    <property type="evidence" value="ECO:0007669"/>
    <property type="project" value="InterPro"/>
</dbReference>
<dbReference type="InterPro" id="IPR002562">
    <property type="entry name" value="3'-5'_exonuclease_dom"/>
</dbReference>
<evidence type="ECO:0000313" key="3">
    <source>
        <dbReference type="EMBL" id="TKR69879.1"/>
    </source>
</evidence>
<feature type="region of interest" description="Disordered" evidence="1">
    <location>
        <begin position="96"/>
        <end position="125"/>
    </location>
</feature>
<dbReference type="Pfam" id="PF01612">
    <property type="entry name" value="DNA_pol_A_exo1"/>
    <property type="match status" value="1"/>
</dbReference>
<evidence type="ECO:0000313" key="4">
    <source>
        <dbReference type="Proteomes" id="UP000298663"/>
    </source>
</evidence>
<dbReference type="InterPro" id="IPR036397">
    <property type="entry name" value="RNaseH_sf"/>
</dbReference>
<dbReference type="PANTHER" id="PTHR47765">
    <property type="entry name" value="3'-5' EXONUCLEASE DOMAIN-CONTAINING PROTEIN"/>
    <property type="match status" value="1"/>
</dbReference>
<comment type="caution">
    <text evidence="3">The sequence shown here is derived from an EMBL/GenBank/DDBJ whole genome shotgun (WGS) entry which is preliminary data.</text>
</comment>